<dbReference type="Gene3D" id="3.40.50.2000">
    <property type="entry name" value="Glycogen Phosphorylase B"/>
    <property type="match status" value="2"/>
</dbReference>
<proteinExistence type="inferred from homology"/>
<feature type="chain" id="PRO_5033969898" description="UDP-glucuronosyltransferase" evidence="5">
    <location>
        <begin position="25"/>
        <end position="528"/>
    </location>
</feature>
<dbReference type="FunFam" id="3.40.50.2000:FF:000021">
    <property type="entry name" value="UDP-glucuronosyltransferase"/>
    <property type="match status" value="1"/>
</dbReference>
<keyword evidence="5" id="KW-1133">Transmembrane helix</keyword>
<keyword evidence="5" id="KW-0812">Transmembrane</keyword>
<keyword evidence="5" id="KW-0472">Membrane</keyword>
<dbReference type="SUPFAM" id="SSF53756">
    <property type="entry name" value="UDP-Glycosyltransferase/glycogen phosphorylase"/>
    <property type="match status" value="1"/>
</dbReference>
<dbReference type="InterPro" id="IPR035595">
    <property type="entry name" value="UDP_glycos_trans_CS"/>
</dbReference>
<keyword evidence="3 4" id="KW-0808">Transferase</keyword>
<keyword evidence="5" id="KW-0732">Signal</keyword>
<evidence type="ECO:0000256" key="4">
    <source>
        <dbReference type="RuleBase" id="RU003718"/>
    </source>
</evidence>
<dbReference type="PANTHER" id="PTHR48043:SF145">
    <property type="entry name" value="FI06409P-RELATED"/>
    <property type="match status" value="1"/>
</dbReference>
<dbReference type="GO" id="GO:0016020">
    <property type="term" value="C:membrane"/>
    <property type="evidence" value="ECO:0007669"/>
    <property type="project" value="UniProtKB-SubCell"/>
</dbReference>
<dbReference type="CDD" id="cd03784">
    <property type="entry name" value="GT1_Gtf-like"/>
    <property type="match status" value="1"/>
</dbReference>
<dbReference type="EMBL" id="HBUF01257629">
    <property type="protein sequence ID" value="CAG6681991.1"/>
    <property type="molecule type" value="Transcribed_RNA"/>
</dbReference>
<evidence type="ECO:0000256" key="1">
    <source>
        <dbReference type="ARBA" id="ARBA00009995"/>
    </source>
</evidence>
<accession>A0A8D8T4V2</accession>
<keyword evidence="2 4" id="KW-0328">Glycosyltransferase</keyword>
<dbReference type="EMBL" id="HBUF01257623">
    <property type="protein sequence ID" value="CAG6681966.1"/>
    <property type="molecule type" value="Transcribed_RNA"/>
</dbReference>
<protein>
    <recommendedName>
        <fullName evidence="5">UDP-glucuronosyltransferase</fullName>
        <ecNumber evidence="5">2.4.1.17</ecNumber>
    </recommendedName>
</protein>
<comment type="subcellular location">
    <subcellularLocation>
        <location evidence="5">Membrane</location>
        <topology evidence="5">Single-pass membrane protein</topology>
    </subcellularLocation>
</comment>
<dbReference type="InterPro" id="IPR002213">
    <property type="entry name" value="UDP_glucos_trans"/>
</dbReference>
<feature type="transmembrane region" description="Helical" evidence="5">
    <location>
        <begin position="486"/>
        <end position="510"/>
    </location>
</feature>
<dbReference type="GO" id="GO:0015020">
    <property type="term" value="F:glucuronosyltransferase activity"/>
    <property type="evidence" value="ECO:0007669"/>
    <property type="project" value="UniProtKB-EC"/>
</dbReference>
<dbReference type="EC" id="2.4.1.17" evidence="5"/>
<evidence type="ECO:0000313" key="6">
    <source>
        <dbReference type="EMBL" id="CAG6681966.1"/>
    </source>
</evidence>
<organism evidence="6">
    <name type="scientific">Cacopsylla melanoneura</name>
    <dbReference type="NCBI Taxonomy" id="428564"/>
    <lineage>
        <taxon>Eukaryota</taxon>
        <taxon>Metazoa</taxon>
        <taxon>Ecdysozoa</taxon>
        <taxon>Arthropoda</taxon>
        <taxon>Hexapoda</taxon>
        <taxon>Insecta</taxon>
        <taxon>Pterygota</taxon>
        <taxon>Neoptera</taxon>
        <taxon>Paraneoptera</taxon>
        <taxon>Hemiptera</taxon>
        <taxon>Sternorrhyncha</taxon>
        <taxon>Psylloidea</taxon>
        <taxon>Psyllidae</taxon>
        <taxon>Psyllinae</taxon>
        <taxon>Cacopsylla</taxon>
    </lineage>
</organism>
<dbReference type="AlphaFoldDB" id="A0A8D8T4V2"/>
<reference evidence="6" key="1">
    <citation type="submission" date="2021-05" db="EMBL/GenBank/DDBJ databases">
        <authorList>
            <person name="Alioto T."/>
            <person name="Alioto T."/>
            <person name="Gomez Garrido J."/>
        </authorList>
    </citation>
    <scope>NUCLEOTIDE SEQUENCE</scope>
</reference>
<dbReference type="PROSITE" id="PS00375">
    <property type="entry name" value="UDPGT"/>
    <property type="match status" value="1"/>
</dbReference>
<dbReference type="Pfam" id="PF00201">
    <property type="entry name" value="UDPGT"/>
    <property type="match status" value="1"/>
</dbReference>
<evidence type="ECO:0000256" key="5">
    <source>
        <dbReference type="RuleBase" id="RU362059"/>
    </source>
</evidence>
<comment type="catalytic activity">
    <reaction evidence="5">
        <text>glucuronate acceptor + UDP-alpha-D-glucuronate = acceptor beta-D-glucuronoside + UDP + H(+)</text>
        <dbReference type="Rhea" id="RHEA:21032"/>
        <dbReference type="ChEBI" id="CHEBI:15378"/>
        <dbReference type="ChEBI" id="CHEBI:58052"/>
        <dbReference type="ChEBI" id="CHEBI:58223"/>
        <dbReference type="ChEBI" id="CHEBI:132367"/>
        <dbReference type="ChEBI" id="CHEBI:132368"/>
        <dbReference type="EC" id="2.4.1.17"/>
    </reaction>
</comment>
<comment type="similarity">
    <text evidence="1 4">Belongs to the UDP-glycosyltransferase family.</text>
</comment>
<name>A0A8D8T4V2_9HEMI</name>
<dbReference type="InterPro" id="IPR050271">
    <property type="entry name" value="UDP-glycosyltransferase"/>
</dbReference>
<evidence type="ECO:0000256" key="2">
    <source>
        <dbReference type="ARBA" id="ARBA00022676"/>
    </source>
</evidence>
<feature type="signal peptide" evidence="5">
    <location>
        <begin position="1"/>
        <end position="24"/>
    </location>
</feature>
<dbReference type="PANTHER" id="PTHR48043">
    <property type="entry name" value="EG:EG0003.4 PROTEIN-RELATED"/>
    <property type="match status" value="1"/>
</dbReference>
<sequence>MIAKERLCLVTLLLVCLLSTTVQPANILAIFPTASYSHQMPLLTLPRTLAQRGHNVTVITPNPLRKPMTNYTEIDISFTYDYWKPNKTADKKVIDLQGKLSTIEMLKVFSAGVNKVTDFQLGSQPIQSFIKYIDEEKPKFDVILYEDLTHLAYLGFLHKLGYPPLISMYSLVLFCGHDFSGQLPCNPSHMGEIMLGSTNKMNFYERVQNYMIYFYLKLVFARDLYKSNNELASKYFGPDCPPVEELAQKRSLLLTSSSWIFEYARPVFPNTILVGPLHIQDTTKPLPQDIDAWIRGAEKGFIYFSLGSNVRSAALDESKRSAILAAFNEFPELRIIWKWEEEELEELPSNVICRKWLPQQDLLAHPKAKLFISQGGLQSLQEAVHYQVPIIGIPFFGDQNFNVRIIPRLGIGTFMEYEDISTETLVRDIKQILHNESYSANVKRVSSIVKNQMMNPRDTAVWWVEYVLKAGGNVNHLKPEYYHLSLFQYLGLDVFAVLLTPAVLLVYGGYRLISTYTRRWTQAKLKTN</sequence>
<evidence type="ECO:0000256" key="3">
    <source>
        <dbReference type="ARBA" id="ARBA00022679"/>
    </source>
</evidence>